<dbReference type="SUPFAM" id="SSF160544">
    <property type="entry name" value="EscU C-terminal domain-like"/>
    <property type="match status" value="1"/>
</dbReference>
<dbReference type="InterPro" id="IPR029025">
    <property type="entry name" value="T3SS_substrate_exporter_C"/>
</dbReference>
<keyword evidence="3" id="KW-0966">Cell projection</keyword>
<dbReference type="GO" id="GO:0005886">
    <property type="term" value="C:plasma membrane"/>
    <property type="evidence" value="ECO:0007669"/>
    <property type="project" value="TreeGrafter"/>
</dbReference>
<dbReference type="eggNOG" id="COG2257">
    <property type="taxonomic scope" value="Bacteria"/>
</dbReference>
<evidence type="ECO:0000256" key="2">
    <source>
        <dbReference type="SAM" id="MobiDB-lite"/>
    </source>
</evidence>
<dbReference type="HOGENOM" id="CLU_041013_4_2_5"/>
<keyword evidence="3" id="KW-0282">Flagellum</keyword>
<name>H6SJ47_PARPM</name>
<dbReference type="Gene3D" id="3.40.1690.10">
    <property type="entry name" value="secretion proteins EscU"/>
    <property type="match status" value="1"/>
</dbReference>
<dbReference type="STRING" id="1150469.RSPPHO_01386"/>
<dbReference type="PANTHER" id="PTHR30531">
    <property type="entry name" value="FLAGELLAR BIOSYNTHETIC PROTEIN FLHB"/>
    <property type="match status" value="1"/>
</dbReference>
<dbReference type="InterPro" id="IPR006135">
    <property type="entry name" value="T3SS_substrate_exporter"/>
</dbReference>
<dbReference type="Proteomes" id="UP000033220">
    <property type="component" value="Chromosome DSM 122"/>
</dbReference>
<sequence length="115" mass="12220">MPGLRRKDDAVSTPGDKDPQTRTKAVALSYDLAGDDDAVPRVVASGQGFVAEQILALAFEHGVRVRQDADLVEILAALDLESEIPVEAFAAVAEILAYVYRLNGDLPPLPGDPPP</sequence>
<protein>
    <submittedName>
        <fullName evidence="3">Flagellar biosynthetic protein, putative</fullName>
    </submittedName>
</protein>
<dbReference type="EMBL" id="HE663493">
    <property type="protein sequence ID" value="CCG08012.1"/>
    <property type="molecule type" value="Genomic_DNA"/>
</dbReference>
<dbReference type="RefSeq" id="WP_014414651.1">
    <property type="nucleotide sequence ID" value="NC_017059.1"/>
</dbReference>
<evidence type="ECO:0000313" key="3">
    <source>
        <dbReference type="EMBL" id="CCG08012.1"/>
    </source>
</evidence>
<dbReference type="PATRIC" id="fig|1150469.3.peg.1564"/>
<feature type="region of interest" description="Disordered" evidence="2">
    <location>
        <begin position="1"/>
        <end position="23"/>
    </location>
</feature>
<dbReference type="GO" id="GO:0009306">
    <property type="term" value="P:protein secretion"/>
    <property type="evidence" value="ECO:0007669"/>
    <property type="project" value="InterPro"/>
</dbReference>
<feature type="compositionally biased region" description="Basic and acidic residues" evidence="2">
    <location>
        <begin position="1"/>
        <end position="21"/>
    </location>
</feature>
<keyword evidence="4" id="KW-1185">Reference proteome</keyword>
<evidence type="ECO:0000313" key="4">
    <source>
        <dbReference type="Proteomes" id="UP000033220"/>
    </source>
</evidence>
<dbReference type="KEGG" id="rpm:RSPPHO_01386"/>
<dbReference type="AlphaFoldDB" id="H6SJ47"/>
<proteinExistence type="inferred from homology"/>
<organism evidence="3 4">
    <name type="scientific">Pararhodospirillum photometricum DSM 122</name>
    <dbReference type="NCBI Taxonomy" id="1150469"/>
    <lineage>
        <taxon>Bacteria</taxon>
        <taxon>Pseudomonadati</taxon>
        <taxon>Pseudomonadota</taxon>
        <taxon>Alphaproteobacteria</taxon>
        <taxon>Rhodospirillales</taxon>
        <taxon>Rhodospirillaceae</taxon>
        <taxon>Pararhodospirillum</taxon>
    </lineage>
</organism>
<accession>H6SJ47</accession>
<dbReference type="OrthoDB" id="5244399at2"/>
<dbReference type="PANTHER" id="PTHR30531:SF12">
    <property type="entry name" value="FLAGELLAR BIOSYNTHETIC PROTEIN FLHB"/>
    <property type="match status" value="1"/>
</dbReference>
<evidence type="ECO:0000256" key="1">
    <source>
        <dbReference type="ARBA" id="ARBA00010690"/>
    </source>
</evidence>
<reference evidence="3 4" key="1">
    <citation type="submission" date="2012-02" db="EMBL/GenBank/DDBJ databases">
        <title>Shotgun genome sequence of Phaeospirillum photometricum DSM 122.</title>
        <authorList>
            <person name="Duquesne K."/>
            <person name="Sturgis J."/>
        </authorList>
    </citation>
    <scope>NUCLEOTIDE SEQUENCE [LARGE SCALE GENOMIC DNA]</scope>
    <source>
        <strain evidence="4">DSM122</strain>
    </source>
</reference>
<keyword evidence="3" id="KW-0969">Cilium</keyword>
<comment type="similarity">
    <text evidence="1">Belongs to the type III secretion exporter family.</text>
</comment>
<gene>
    <name evidence="3" type="primary">flhB</name>
    <name evidence="3" type="ORF">RSPPHO_01386</name>
</gene>
<dbReference type="Pfam" id="PF01312">
    <property type="entry name" value="Bac_export_2"/>
    <property type="match status" value="1"/>
</dbReference>